<dbReference type="EC" id="2.5.1.39" evidence="9"/>
<evidence type="ECO:0000256" key="3">
    <source>
        <dbReference type="ARBA" id="ARBA00005985"/>
    </source>
</evidence>
<dbReference type="FunFam" id="1.10.357.140:FF:000008">
    <property type="entry name" value="4-hydroxybenzoate octaprenyltransferase"/>
    <property type="match status" value="1"/>
</dbReference>
<feature type="transmembrane region" description="Helical" evidence="10">
    <location>
        <begin position="133"/>
        <end position="153"/>
    </location>
</feature>
<dbReference type="GO" id="GO:0006744">
    <property type="term" value="P:ubiquinone biosynthetic process"/>
    <property type="evidence" value="ECO:0007669"/>
    <property type="project" value="TreeGrafter"/>
</dbReference>
<dbReference type="PANTHER" id="PTHR11048:SF28">
    <property type="entry name" value="4-HYDROXYBENZOATE POLYPRENYLTRANSFERASE, MITOCHONDRIAL"/>
    <property type="match status" value="1"/>
</dbReference>
<evidence type="ECO:0000256" key="7">
    <source>
        <dbReference type="ARBA" id="ARBA00022989"/>
    </source>
</evidence>
<keyword evidence="5" id="KW-0808">Transferase</keyword>
<sequence length="295" mass="31955">MPGKVRTFAELVKFEHTIFALPFAYLGTFLASRGWPSPRVLLWVTVAMVGARTAAMALNRLIDARIDALNPRTAGRHLPSGKLRPGEVLALAVGSLAVLGVAAWQLNPLALKLFPLAVLTLVVYSYTKRFTWLCHLVLGIADGWAPFGGWVAVTGSTHPVAYLLWAIVALWVGAFDILYATQDLEFDRRHGIHSIPARFGLAPALRIARAAHRVVVGLVLWAGYLAGLVGPDPAAWGLKGWLYMAGWAVMAALLHYEHSIISPTDLSRLDAAFFNVNGYISVSYFVFTAAAVVAA</sequence>
<feature type="transmembrane region" description="Helical" evidence="10">
    <location>
        <begin position="41"/>
        <end position="62"/>
    </location>
</feature>
<dbReference type="EMBL" id="AP025628">
    <property type="protein sequence ID" value="BDG59218.1"/>
    <property type="molecule type" value="Genomic_DNA"/>
</dbReference>
<comment type="similarity">
    <text evidence="3">Belongs to the UbiA prenyltransferase family.</text>
</comment>
<dbReference type="InterPro" id="IPR044878">
    <property type="entry name" value="UbiA_sf"/>
</dbReference>
<organism evidence="11 12">
    <name type="scientific">Caldinitratiruptor microaerophilus</name>
    <dbReference type="NCBI Taxonomy" id="671077"/>
    <lineage>
        <taxon>Bacteria</taxon>
        <taxon>Bacillati</taxon>
        <taxon>Bacillota</taxon>
        <taxon>Clostridia</taxon>
        <taxon>Eubacteriales</taxon>
        <taxon>Symbiobacteriaceae</taxon>
        <taxon>Caldinitratiruptor</taxon>
    </lineage>
</organism>
<keyword evidence="7 10" id="KW-1133">Transmembrane helix</keyword>
<evidence type="ECO:0000256" key="1">
    <source>
        <dbReference type="ARBA" id="ARBA00001946"/>
    </source>
</evidence>
<feature type="transmembrane region" description="Helical" evidence="10">
    <location>
        <begin position="109"/>
        <end position="126"/>
    </location>
</feature>
<dbReference type="RefSeq" id="WP_264843335.1">
    <property type="nucleotide sequence ID" value="NZ_AP025628.1"/>
</dbReference>
<reference evidence="11" key="1">
    <citation type="submission" date="2022-03" db="EMBL/GenBank/DDBJ databases">
        <title>Complete genome sequence of Caldinitratiruptor microaerophilus.</title>
        <authorList>
            <person name="Mukaiyama R."/>
            <person name="Nishiyama T."/>
            <person name="Ueda K."/>
        </authorList>
    </citation>
    <scope>NUCLEOTIDE SEQUENCE</scope>
    <source>
        <strain evidence="11">JCM 16183</strain>
    </source>
</reference>
<evidence type="ECO:0000256" key="10">
    <source>
        <dbReference type="SAM" id="Phobius"/>
    </source>
</evidence>
<proteinExistence type="inferred from homology"/>
<comment type="subcellular location">
    <subcellularLocation>
        <location evidence="2">Membrane</location>
        <topology evidence="2">Multi-pass membrane protein</topology>
    </subcellularLocation>
</comment>
<dbReference type="Proteomes" id="UP001163687">
    <property type="component" value="Chromosome"/>
</dbReference>
<feature type="transmembrane region" description="Helical" evidence="10">
    <location>
        <begin position="12"/>
        <end position="35"/>
    </location>
</feature>
<keyword evidence="4" id="KW-0997">Cell inner membrane</keyword>
<feature type="transmembrane region" description="Helical" evidence="10">
    <location>
        <begin position="272"/>
        <end position="294"/>
    </location>
</feature>
<keyword evidence="12" id="KW-1185">Reference proteome</keyword>
<protein>
    <recommendedName>
        <fullName evidence="9">4-hydroxybenzoate polyprenyltransferase</fullName>
        <ecNumber evidence="9">2.5.1.39</ecNumber>
    </recommendedName>
</protein>
<feature type="transmembrane region" description="Helical" evidence="10">
    <location>
        <begin position="159"/>
        <end position="179"/>
    </location>
</feature>
<evidence type="ECO:0000313" key="12">
    <source>
        <dbReference type="Proteomes" id="UP001163687"/>
    </source>
</evidence>
<dbReference type="InterPro" id="IPR006371">
    <property type="entry name" value="Polyprenyltransferase_UbiA-li"/>
</dbReference>
<keyword evidence="6 10" id="KW-0812">Transmembrane</keyword>
<comment type="cofactor">
    <cofactor evidence="1">
        <name>Mg(2+)</name>
        <dbReference type="ChEBI" id="CHEBI:18420"/>
    </cofactor>
</comment>
<gene>
    <name evidence="11" type="ORF">caldi_03080</name>
</gene>
<dbReference type="Gene3D" id="1.20.120.1780">
    <property type="entry name" value="UbiA prenyltransferase"/>
    <property type="match status" value="1"/>
</dbReference>
<dbReference type="NCBIfam" id="TIGR01475">
    <property type="entry name" value="ubiA_other"/>
    <property type="match status" value="1"/>
</dbReference>
<keyword evidence="4" id="KW-1003">Cell membrane</keyword>
<keyword evidence="8 10" id="KW-0472">Membrane</keyword>
<dbReference type="InterPro" id="IPR000537">
    <property type="entry name" value="UbiA_prenyltransferase"/>
</dbReference>
<evidence type="ECO:0000313" key="11">
    <source>
        <dbReference type="EMBL" id="BDG59218.1"/>
    </source>
</evidence>
<dbReference type="InterPro" id="IPR039653">
    <property type="entry name" value="Prenyltransferase"/>
</dbReference>
<evidence type="ECO:0000256" key="9">
    <source>
        <dbReference type="ARBA" id="ARBA00034524"/>
    </source>
</evidence>
<name>A0AA35CIY6_9FIRM</name>
<evidence type="ECO:0000256" key="6">
    <source>
        <dbReference type="ARBA" id="ARBA00022692"/>
    </source>
</evidence>
<evidence type="ECO:0000256" key="8">
    <source>
        <dbReference type="ARBA" id="ARBA00023136"/>
    </source>
</evidence>
<dbReference type="CDD" id="cd13959">
    <property type="entry name" value="PT_UbiA_COQ2"/>
    <property type="match status" value="1"/>
</dbReference>
<dbReference type="GO" id="GO:0005886">
    <property type="term" value="C:plasma membrane"/>
    <property type="evidence" value="ECO:0007669"/>
    <property type="project" value="TreeGrafter"/>
</dbReference>
<feature type="transmembrane region" description="Helical" evidence="10">
    <location>
        <begin position="83"/>
        <end position="103"/>
    </location>
</feature>
<dbReference type="GO" id="GO:0008412">
    <property type="term" value="F:4-hydroxybenzoate polyprenyltransferase activity"/>
    <property type="evidence" value="ECO:0007669"/>
    <property type="project" value="UniProtKB-EC"/>
</dbReference>
<dbReference type="Gene3D" id="1.10.357.140">
    <property type="entry name" value="UbiA prenyltransferase"/>
    <property type="match status" value="1"/>
</dbReference>
<evidence type="ECO:0000256" key="2">
    <source>
        <dbReference type="ARBA" id="ARBA00004141"/>
    </source>
</evidence>
<dbReference type="PANTHER" id="PTHR11048">
    <property type="entry name" value="PRENYLTRANSFERASES"/>
    <property type="match status" value="1"/>
</dbReference>
<evidence type="ECO:0000256" key="5">
    <source>
        <dbReference type="ARBA" id="ARBA00022679"/>
    </source>
</evidence>
<dbReference type="FunFam" id="1.20.120.1780:FF:000001">
    <property type="entry name" value="4-hydroxybenzoate octaprenyltransferase"/>
    <property type="match status" value="1"/>
</dbReference>
<dbReference type="AlphaFoldDB" id="A0AA35CIY6"/>
<dbReference type="Pfam" id="PF01040">
    <property type="entry name" value="UbiA"/>
    <property type="match status" value="1"/>
</dbReference>
<dbReference type="KEGG" id="cmic:caldi_03080"/>
<feature type="transmembrane region" description="Helical" evidence="10">
    <location>
        <begin position="210"/>
        <end position="229"/>
    </location>
</feature>
<evidence type="ECO:0000256" key="4">
    <source>
        <dbReference type="ARBA" id="ARBA00022519"/>
    </source>
</evidence>
<accession>A0AA35CIY6</accession>